<dbReference type="Gene3D" id="3.30.450.20">
    <property type="entry name" value="PAS domain"/>
    <property type="match status" value="2"/>
</dbReference>
<evidence type="ECO:0000256" key="9">
    <source>
        <dbReference type="SAM" id="Phobius"/>
    </source>
</evidence>
<evidence type="ECO:0000256" key="4">
    <source>
        <dbReference type="ARBA" id="ARBA00022679"/>
    </source>
</evidence>
<name>A0ABV6ILZ1_9PROT</name>
<keyword evidence="7" id="KW-0067">ATP-binding</keyword>
<dbReference type="Pfam" id="PF07536">
    <property type="entry name" value="HWE_HK"/>
    <property type="match status" value="1"/>
</dbReference>
<keyword evidence="5" id="KW-0547">Nucleotide-binding</keyword>
<proteinExistence type="predicted"/>
<feature type="transmembrane region" description="Helical" evidence="9">
    <location>
        <begin position="21"/>
        <end position="43"/>
    </location>
</feature>
<dbReference type="InterPro" id="IPR054327">
    <property type="entry name" value="His-kinase-like_sensor"/>
</dbReference>
<evidence type="ECO:0000256" key="1">
    <source>
        <dbReference type="ARBA" id="ARBA00000085"/>
    </source>
</evidence>
<protein>
    <recommendedName>
        <fullName evidence="2">histidine kinase</fullName>
        <ecNumber evidence="2">2.7.13.3</ecNumber>
    </recommendedName>
</protein>
<gene>
    <name evidence="11" type="ORF">ACFFIC_03545</name>
</gene>
<keyword evidence="9" id="KW-1133">Transmembrane helix</keyword>
<dbReference type="PANTHER" id="PTHR41523">
    <property type="entry name" value="TWO-COMPONENT SYSTEM SENSOR PROTEIN"/>
    <property type="match status" value="1"/>
</dbReference>
<keyword evidence="9" id="KW-0472">Membrane</keyword>
<dbReference type="InterPro" id="IPR011102">
    <property type="entry name" value="Sig_transdc_His_kinase_HWE"/>
</dbReference>
<dbReference type="Pfam" id="PF22588">
    <property type="entry name" value="dCache_1_like"/>
    <property type="match status" value="1"/>
</dbReference>
<accession>A0ABV6ILZ1</accession>
<keyword evidence="4" id="KW-0808">Transferase</keyword>
<feature type="domain" description="Signal transduction histidine kinase HWE region" evidence="10">
    <location>
        <begin position="359"/>
        <end position="441"/>
    </location>
</feature>
<dbReference type="Gene3D" id="3.30.565.10">
    <property type="entry name" value="Histidine kinase-like ATPase, C-terminal domain"/>
    <property type="match status" value="1"/>
</dbReference>
<keyword evidence="6 11" id="KW-0418">Kinase</keyword>
<dbReference type="RefSeq" id="WP_377048690.1">
    <property type="nucleotide sequence ID" value="NZ_JBHLVZ010000002.1"/>
</dbReference>
<dbReference type="EC" id="2.7.13.3" evidence="2"/>
<evidence type="ECO:0000256" key="8">
    <source>
        <dbReference type="SAM" id="Coils"/>
    </source>
</evidence>
<keyword evidence="8" id="KW-0175">Coiled coil</keyword>
<evidence type="ECO:0000313" key="12">
    <source>
        <dbReference type="Proteomes" id="UP001589789"/>
    </source>
</evidence>
<comment type="caution">
    <text evidence="11">The sequence shown here is derived from an EMBL/GenBank/DDBJ whole genome shotgun (WGS) entry which is preliminary data.</text>
</comment>
<reference evidence="11 12" key="1">
    <citation type="submission" date="2024-09" db="EMBL/GenBank/DDBJ databases">
        <authorList>
            <person name="Sun Q."/>
            <person name="Mori K."/>
        </authorList>
    </citation>
    <scope>NUCLEOTIDE SEQUENCE [LARGE SCALE GENOMIC DNA]</scope>
    <source>
        <strain evidence="11 12">CCM 7468</strain>
    </source>
</reference>
<evidence type="ECO:0000256" key="6">
    <source>
        <dbReference type="ARBA" id="ARBA00022777"/>
    </source>
</evidence>
<dbReference type="PANTHER" id="PTHR41523:SF8">
    <property type="entry name" value="ETHYLENE RESPONSE SENSOR PROTEIN"/>
    <property type="match status" value="1"/>
</dbReference>
<organism evidence="11 12">
    <name type="scientific">Muricoccus vinaceus</name>
    <dbReference type="NCBI Taxonomy" id="424704"/>
    <lineage>
        <taxon>Bacteria</taxon>
        <taxon>Pseudomonadati</taxon>
        <taxon>Pseudomonadota</taxon>
        <taxon>Alphaproteobacteria</taxon>
        <taxon>Acetobacterales</taxon>
        <taxon>Roseomonadaceae</taxon>
        <taxon>Muricoccus</taxon>
    </lineage>
</organism>
<dbReference type="CDD" id="cd12915">
    <property type="entry name" value="PDC2_DGC_like"/>
    <property type="match status" value="1"/>
</dbReference>
<evidence type="ECO:0000259" key="10">
    <source>
        <dbReference type="SMART" id="SM00911"/>
    </source>
</evidence>
<dbReference type="SMART" id="SM00911">
    <property type="entry name" value="HWE_HK"/>
    <property type="match status" value="1"/>
</dbReference>
<comment type="catalytic activity">
    <reaction evidence="1">
        <text>ATP + protein L-histidine = ADP + protein N-phospho-L-histidine.</text>
        <dbReference type="EC" id="2.7.13.3"/>
    </reaction>
</comment>
<feature type="coiled-coil region" evidence="8">
    <location>
        <begin position="318"/>
        <end position="352"/>
    </location>
</feature>
<evidence type="ECO:0000256" key="2">
    <source>
        <dbReference type="ARBA" id="ARBA00012438"/>
    </source>
</evidence>
<evidence type="ECO:0000256" key="7">
    <source>
        <dbReference type="ARBA" id="ARBA00022840"/>
    </source>
</evidence>
<dbReference type="EMBL" id="JBHLVZ010000002">
    <property type="protein sequence ID" value="MFC0384623.1"/>
    <property type="molecule type" value="Genomic_DNA"/>
</dbReference>
<dbReference type="GO" id="GO:0016301">
    <property type="term" value="F:kinase activity"/>
    <property type="evidence" value="ECO:0007669"/>
    <property type="project" value="UniProtKB-KW"/>
</dbReference>
<evidence type="ECO:0000313" key="11">
    <source>
        <dbReference type="EMBL" id="MFC0384623.1"/>
    </source>
</evidence>
<keyword evidence="9" id="KW-0812">Transmembrane</keyword>
<keyword evidence="12" id="KW-1185">Reference proteome</keyword>
<evidence type="ECO:0000256" key="5">
    <source>
        <dbReference type="ARBA" id="ARBA00022741"/>
    </source>
</evidence>
<keyword evidence="3" id="KW-0597">Phosphoprotein</keyword>
<dbReference type="CDD" id="cd12914">
    <property type="entry name" value="PDC1_DGC_like"/>
    <property type="match status" value="1"/>
</dbReference>
<dbReference type="Proteomes" id="UP001589789">
    <property type="component" value="Unassembled WGS sequence"/>
</dbReference>
<dbReference type="InterPro" id="IPR036890">
    <property type="entry name" value="HATPase_C_sf"/>
</dbReference>
<sequence length="567" mass="61292">MPRDQRELHALARAEGRRRRGVDDLLLAASAVIPLLIFLGVAAHDYSRTLAAAERDLRSTAETLAGHARNVFRFEALALGATEEWLRGLSEAEILAEPGLFHERLRSLKRFAGDELGITVIGTDGRPLVDSERPVPPRGIDVSDRPYFRWHQEHPEIVPYVAAPLRSRVSGEPLFFLTLRRAGQDGRFAGVIAAAIRQSSFTAYWDRAASDPRDAIALLRGDGLLLARRPALDPDQPRHVDPDGPVGRALAAGEDGVFRGTSPLDGVDRLYVLRRVEGFPAFLVHGKPHAAIVAPWHGRVVVYGVLAGGAAAALLSLAALSRRQARELDRLNAQLERRVEERTAEIHAGEARLRLLTREVDHRAKNALSVVQAALRLTPRTDIASFVASVEGRVLALARAQTLLAADQWRGVSLQQLLRTELEPFVARGGAGPSAELEGPSVLLPPVVIQPMAMVAHELATNAVKHGALAAPGGRVLISWEVSSDPDGAGGEVPRRLRLRWVERDGPDVAGPPTRRGFGTRVLESVVRGQLGGTIDMRWEPGGLVSAIEVPLLAEERGRNAMGAGAA</sequence>
<dbReference type="SUPFAM" id="SSF55874">
    <property type="entry name" value="ATPase domain of HSP90 chaperone/DNA topoisomerase II/histidine kinase"/>
    <property type="match status" value="1"/>
</dbReference>
<evidence type="ECO:0000256" key="3">
    <source>
        <dbReference type="ARBA" id="ARBA00022553"/>
    </source>
</evidence>